<feature type="region of interest" description="Disordered" evidence="2">
    <location>
        <begin position="290"/>
        <end position="364"/>
    </location>
</feature>
<organism evidence="3 4">
    <name type="scientific">Rhizobium tumorigenes</name>
    <dbReference type="NCBI Taxonomy" id="2041385"/>
    <lineage>
        <taxon>Bacteria</taxon>
        <taxon>Pseudomonadati</taxon>
        <taxon>Pseudomonadota</taxon>
        <taxon>Alphaproteobacteria</taxon>
        <taxon>Hyphomicrobiales</taxon>
        <taxon>Rhizobiaceae</taxon>
        <taxon>Rhizobium/Agrobacterium group</taxon>
        <taxon>Rhizobium</taxon>
    </lineage>
</organism>
<dbReference type="EMBL" id="CP117255">
    <property type="protein sequence ID" value="WFR97007.1"/>
    <property type="molecule type" value="Genomic_DNA"/>
</dbReference>
<dbReference type="KEGG" id="rtu:PR017_07825"/>
<evidence type="ECO:0000313" key="4">
    <source>
        <dbReference type="Proteomes" id="UP000249499"/>
    </source>
</evidence>
<keyword evidence="1" id="KW-0175">Coiled coil</keyword>
<evidence type="ECO:0000256" key="1">
    <source>
        <dbReference type="SAM" id="Coils"/>
    </source>
</evidence>
<protein>
    <submittedName>
        <fullName evidence="3">DUF2865 domain-containing protein</fullName>
    </submittedName>
</protein>
<proteinExistence type="predicted"/>
<evidence type="ECO:0000313" key="3">
    <source>
        <dbReference type="EMBL" id="WFR97007.1"/>
    </source>
</evidence>
<keyword evidence="4" id="KW-1185">Reference proteome</keyword>
<dbReference type="Pfam" id="PF11064">
    <property type="entry name" value="DUF2865"/>
    <property type="match status" value="1"/>
</dbReference>
<gene>
    <name evidence="3" type="ORF">PR017_07825</name>
</gene>
<name>A0AAF1KCN4_9HYPH</name>
<accession>A0AAF1KCN4</accession>
<dbReference type="Proteomes" id="UP000249499">
    <property type="component" value="Chromosome"/>
</dbReference>
<dbReference type="AlphaFoldDB" id="A0AAF1KCN4"/>
<feature type="coiled-coil region" evidence="1">
    <location>
        <begin position="33"/>
        <end position="102"/>
    </location>
</feature>
<sequence>MAAPLAAQTNAICDDLRGQMANLSETVGTNRQLRQYRTAIAEQVSELRKVENDLEDNECSSGSMVIINGDDDGTCGRIEDTLQRMQQNLQELVAKRDQMQRGDVSEGPTRNQLSAALRANGCEDQDSGDTIITNRPPPQAGIEPSYPATPGATTLDSSGGPSGNEPAPQSPIQSYAFGQSYGGGNVRTVCVRTCDGGFFPMTQNASPGDFQRDGETCARMCPGVKTELFFHRLPDQETSAMVSASSGTPYSAMPYAFAFRKRPPNEKTSCTCNLPAYYEEMRKQNALTKAPAAGTQQGSITTIIPKASPPALPTAPAKGDAPPVERPYDPSAGNIRQVGPAFLQPDQRKLDLTRPAAPGEQPQQ</sequence>
<reference evidence="4" key="2">
    <citation type="journal article" date="2023" name="MicrobiologyOpen">
        <title>Genomics of the tumorigenes clade of the family Rhizobiaceae and description of Rhizobium rhododendri sp. nov.</title>
        <authorList>
            <person name="Kuzmanovic N."/>
            <person name="diCenzo G.C."/>
            <person name="Bunk B."/>
            <person name="Sproeer C."/>
            <person name="Fruehling A."/>
            <person name="Neumann-Schaal M."/>
            <person name="Overmann J."/>
            <person name="Smalla K."/>
        </authorList>
    </citation>
    <scope>NUCLEOTIDE SEQUENCE [LARGE SCALE GENOMIC DNA]</scope>
    <source>
        <strain evidence="4">1078</strain>
    </source>
</reference>
<reference evidence="3 4" key="1">
    <citation type="journal article" date="2018" name="Sci. Rep.">
        <title>Rhizobium tumorigenes sp. nov., a novel plant tumorigenic bacterium isolated from cane gall tumors on thornless blackberry.</title>
        <authorList>
            <person name="Kuzmanovi N."/>
            <person name="Smalla K."/>
            <person name="Gronow S."/>
            <person name="PuBawska J."/>
        </authorList>
    </citation>
    <scope>NUCLEOTIDE SEQUENCE [LARGE SCALE GENOMIC DNA]</scope>
    <source>
        <strain evidence="3 4">1078</strain>
    </source>
</reference>
<dbReference type="RefSeq" id="WP_240539103.1">
    <property type="nucleotide sequence ID" value="NZ_CP117255.1"/>
</dbReference>
<evidence type="ECO:0000256" key="2">
    <source>
        <dbReference type="SAM" id="MobiDB-lite"/>
    </source>
</evidence>
<feature type="region of interest" description="Disordered" evidence="2">
    <location>
        <begin position="122"/>
        <end position="176"/>
    </location>
</feature>
<dbReference type="InterPro" id="IPR021293">
    <property type="entry name" value="DUF2865"/>
</dbReference>